<keyword evidence="3" id="KW-1185">Reference proteome</keyword>
<dbReference type="GeneID" id="34458115"/>
<dbReference type="RefSeq" id="XP_022403509.1">
    <property type="nucleotide sequence ID" value="XM_022541854.1"/>
</dbReference>
<keyword evidence="1" id="KW-0472">Membrane</keyword>
<sequence>MVKNQLSDFSIPVTLSLTPLSYLLLFSTLLRFTLLSSSLSFFFNIFPFIF</sequence>
<organism evidence="2 3">
    <name type="scientific">Aspergillus glaucus CBS 516.65</name>
    <dbReference type="NCBI Taxonomy" id="1160497"/>
    <lineage>
        <taxon>Eukaryota</taxon>
        <taxon>Fungi</taxon>
        <taxon>Dikarya</taxon>
        <taxon>Ascomycota</taxon>
        <taxon>Pezizomycotina</taxon>
        <taxon>Eurotiomycetes</taxon>
        <taxon>Eurotiomycetidae</taxon>
        <taxon>Eurotiales</taxon>
        <taxon>Aspergillaceae</taxon>
        <taxon>Aspergillus</taxon>
        <taxon>Aspergillus subgen. Aspergillus</taxon>
    </lineage>
</organism>
<evidence type="ECO:0000313" key="2">
    <source>
        <dbReference type="EMBL" id="OJJ86820.1"/>
    </source>
</evidence>
<evidence type="ECO:0000256" key="1">
    <source>
        <dbReference type="SAM" id="Phobius"/>
    </source>
</evidence>
<name>A0A1L9VSF1_ASPGL</name>
<protein>
    <submittedName>
        <fullName evidence="2">Uncharacterized protein</fullName>
    </submittedName>
</protein>
<keyword evidence="1" id="KW-0812">Transmembrane</keyword>
<dbReference type="EMBL" id="KV878892">
    <property type="protein sequence ID" value="OJJ86820.1"/>
    <property type="molecule type" value="Genomic_DNA"/>
</dbReference>
<proteinExistence type="predicted"/>
<gene>
    <name evidence="2" type="ORF">ASPGLDRAFT_145538</name>
</gene>
<keyword evidence="1" id="KW-1133">Transmembrane helix</keyword>
<reference evidence="3" key="1">
    <citation type="journal article" date="2017" name="Genome Biol.">
        <title>Comparative genomics reveals high biological diversity and specific adaptations in the industrially and medically important fungal genus Aspergillus.</title>
        <authorList>
            <person name="de Vries R.P."/>
            <person name="Riley R."/>
            <person name="Wiebenga A."/>
            <person name="Aguilar-Osorio G."/>
            <person name="Amillis S."/>
            <person name="Uchima C.A."/>
            <person name="Anderluh G."/>
            <person name="Asadollahi M."/>
            <person name="Askin M."/>
            <person name="Barry K."/>
            <person name="Battaglia E."/>
            <person name="Bayram O."/>
            <person name="Benocci T."/>
            <person name="Braus-Stromeyer S.A."/>
            <person name="Caldana C."/>
            <person name="Canovas D."/>
            <person name="Cerqueira G.C."/>
            <person name="Chen F."/>
            <person name="Chen W."/>
            <person name="Choi C."/>
            <person name="Clum A."/>
            <person name="Dos Santos R.A."/>
            <person name="Damasio A.R."/>
            <person name="Diallinas G."/>
            <person name="Emri T."/>
            <person name="Fekete E."/>
            <person name="Flipphi M."/>
            <person name="Freyberg S."/>
            <person name="Gallo A."/>
            <person name="Gournas C."/>
            <person name="Habgood R."/>
            <person name="Hainaut M."/>
            <person name="Harispe M.L."/>
            <person name="Henrissat B."/>
            <person name="Hilden K.S."/>
            <person name="Hope R."/>
            <person name="Hossain A."/>
            <person name="Karabika E."/>
            <person name="Karaffa L."/>
            <person name="Karanyi Z."/>
            <person name="Krasevec N."/>
            <person name="Kuo A."/>
            <person name="Kusch H."/>
            <person name="LaButti K."/>
            <person name="Lagendijk E.L."/>
            <person name="Lapidus A."/>
            <person name="Levasseur A."/>
            <person name="Lindquist E."/>
            <person name="Lipzen A."/>
            <person name="Logrieco A.F."/>
            <person name="MacCabe A."/>
            <person name="Maekelae M.R."/>
            <person name="Malavazi I."/>
            <person name="Melin P."/>
            <person name="Meyer V."/>
            <person name="Mielnichuk N."/>
            <person name="Miskei M."/>
            <person name="Molnar A.P."/>
            <person name="Mule G."/>
            <person name="Ngan C.Y."/>
            <person name="Orejas M."/>
            <person name="Orosz E."/>
            <person name="Ouedraogo J.P."/>
            <person name="Overkamp K.M."/>
            <person name="Park H.-S."/>
            <person name="Perrone G."/>
            <person name="Piumi F."/>
            <person name="Punt P.J."/>
            <person name="Ram A.F."/>
            <person name="Ramon A."/>
            <person name="Rauscher S."/>
            <person name="Record E."/>
            <person name="Riano-Pachon D.M."/>
            <person name="Robert V."/>
            <person name="Roehrig J."/>
            <person name="Ruller R."/>
            <person name="Salamov A."/>
            <person name="Salih N.S."/>
            <person name="Samson R.A."/>
            <person name="Sandor E."/>
            <person name="Sanguinetti M."/>
            <person name="Schuetze T."/>
            <person name="Sepcic K."/>
            <person name="Shelest E."/>
            <person name="Sherlock G."/>
            <person name="Sophianopoulou V."/>
            <person name="Squina F.M."/>
            <person name="Sun H."/>
            <person name="Susca A."/>
            <person name="Todd R.B."/>
            <person name="Tsang A."/>
            <person name="Unkles S.E."/>
            <person name="van de Wiele N."/>
            <person name="van Rossen-Uffink D."/>
            <person name="Oliveira J.V."/>
            <person name="Vesth T.C."/>
            <person name="Visser J."/>
            <person name="Yu J.-H."/>
            <person name="Zhou M."/>
            <person name="Andersen M.R."/>
            <person name="Archer D.B."/>
            <person name="Baker S.E."/>
            <person name="Benoit I."/>
            <person name="Brakhage A.A."/>
            <person name="Braus G.H."/>
            <person name="Fischer R."/>
            <person name="Frisvad J.C."/>
            <person name="Goldman G.H."/>
            <person name="Houbraken J."/>
            <person name="Oakley B."/>
            <person name="Pocsi I."/>
            <person name="Scazzocchio C."/>
            <person name="Seiboth B."/>
            <person name="vanKuyk P.A."/>
            <person name="Wortman J."/>
            <person name="Dyer P.S."/>
            <person name="Grigoriev I.V."/>
        </authorList>
    </citation>
    <scope>NUCLEOTIDE SEQUENCE [LARGE SCALE GENOMIC DNA]</scope>
    <source>
        <strain evidence="3">CBS 516.65</strain>
    </source>
</reference>
<accession>A0A1L9VSF1</accession>
<feature type="transmembrane region" description="Helical" evidence="1">
    <location>
        <begin position="20"/>
        <end position="46"/>
    </location>
</feature>
<evidence type="ECO:0000313" key="3">
    <source>
        <dbReference type="Proteomes" id="UP000184300"/>
    </source>
</evidence>
<dbReference type="AlphaFoldDB" id="A0A1L9VSF1"/>
<dbReference type="VEuPathDB" id="FungiDB:ASPGLDRAFT_145538"/>
<dbReference type="Proteomes" id="UP000184300">
    <property type="component" value="Unassembled WGS sequence"/>
</dbReference>